<dbReference type="GeneID" id="115643374"/>
<dbReference type="AlphaFoldDB" id="A0A8C4YB76"/>
<dbReference type="Proteomes" id="UP000694390">
    <property type="component" value="Unassembled WGS sequence"/>
</dbReference>
<dbReference type="PANTHER" id="PTHR31504">
    <property type="entry name" value="ZW10 INTERACTOR ZWINT"/>
    <property type="match status" value="1"/>
</dbReference>
<dbReference type="InterPro" id="IPR029092">
    <property type="entry name" value="Zwint-1"/>
</dbReference>
<accession>A0A8C4YB76</accession>
<reference evidence="2" key="1">
    <citation type="submission" date="2025-08" db="UniProtKB">
        <authorList>
            <consortium name="Ensembl"/>
        </authorList>
    </citation>
    <scope>IDENTIFICATION</scope>
</reference>
<reference evidence="2" key="2">
    <citation type="submission" date="2025-09" db="UniProtKB">
        <authorList>
            <consortium name="Ensembl"/>
        </authorList>
    </citation>
    <scope>IDENTIFICATION</scope>
</reference>
<sequence>MAAAGQARELLVQLDEALAFEGPTREELEAELPAKVLVEHAVDTRKKQKWMCSQLHVVKFLLEFLDQRESAPFDQKTTEAAVRSEMVQAKQQWKELKAGYQQRVEAIEGAVPHVLAQLEKGQYLAQRLKEALARYEAQRHEAEKKAKDAQERRQKEQEQLEERQQQLEEQVALLRSRVEAQRQELHRLQGELQSQECVASGWREKVERSSALCQLLETLQGVRLVSVSADGIDMELTPGPQLTTSDPQAATPNAQPLRLTLCWTEDGSVRVRSHSPLFAPPAPCADVRGTVLELQHSYSQLAPLLAEIQALQTRFPIDWQPQERRLRFLQPSAVWTLVVEPGYPGGGGVRLLAVQGQCGPGDPGAWKPPQETPSLRDWLEYLSILDI</sequence>
<gene>
    <name evidence="2" type="primary">ZWINT</name>
</gene>
<organism evidence="2 3">
    <name type="scientific">Gopherus evgoodei</name>
    <name type="common">Goodes thornscrub tortoise</name>
    <dbReference type="NCBI Taxonomy" id="1825980"/>
    <lineage>
        <taxon>Eukaryota</taxon>
        <taxon>Metazoa</taxon>
        <taxon>Chordata</taxon>
        <taxon>Craniata</taxon>
        <taxon>Vertebrata</taxon>
        <taxon>Euteleostomi</taxon>
        <taxon>Archelosauria</taxon>
        <taxon>Testudinata</taxon>
        <taxon>Testudines</taxon>
        <taxon>Cryptodira</taxon>
        <taxon>Durocryptodira</taxon>
        <taxon>Testudinoidea</taxon>
        <taxon>Testudinidae</taxon>
        <taxon>Gopherus</taxon>
    </lineage>
</organism>
<dbReference type="Ensembl" id="ENSGEVT00005023849.1">
    <property type="protein sequence ID" value="ENSGEVP00005022690.1"/>
    <property type="gene ID" value="ENSGEVG00005016121.1"/>
</dbReference>
<proteinExistence type="predicted"/>
<dbReference type="GO" id="GO:0000776">
    <property type="term" value="C:kinetochore"/>
    <property type="evidence" value="ECO:0007669"/>
    <property type="project" value="InterPro"/>
</dbReference>
<evidence type="ECO:0000313" key="2">
    <source>
        <dbReference type="Ensembl" id="ENSGEVP00005022690.1"/>
    </source>
</evidence>
<evidence type="ECO:0000313" key="3">
    <source>
        <dbReference type="Proteomes" id="UP000694390"/>
    </source>
</evidence>
<feature type="region of interest" description="Disordered" evidence="1">
    <location>
        <begin position="139"/>
        <end position="162"/>
    </location>
</feature>
<dbReference type="RefSeq" id="XP_030403202.1">
    <property type="nucleotide sequence ID" value="XM_030547342.1"/>
</dbReference>
<dbReference type="PANTHER" id="PTHR31504:SF1">
    <property type="entry name" value="ZW10 INTERACTOR"/>
    <property type="match status" value="1"/>
</dbReference>
<dbReference type="CTD" id="11130"/>
<dbReference type="GeneTree" id="ENSGT00390000017639"/>
<name>A0A8C4YB76_9SAUR</name>
<protein>
    <submittedName>
        <fullName evidence="2">ZW10 interacting kinetochore protein</fullName>
    </submittedName>
</protein>
<evidence type="ECO:0000256" key="1">
    <source>
        <dbReference type="SAM" id="MobiDB-lite"/>
    </source>
</evidence>
<dbReference type="OrthoDB" id="9893446at2759"/>
<dbReference type="Pfam" id="PF15556">
    <property type="entry name" value="Zwint"/>
    <property type="match status" value="1"/>
</dbReference>
<keyword evidence="3" id="KW-1185">Reference proteome</keyword>